<organism evidence="2 3">
    <name type="scientific">Legionella oakridgensis</name>
    <dbReference type="NCBI Taxonomy" id="29423"/>
    <lineage>
        <taxon>Bacteria</taxon>
        <taxon>Pseudomonadati</taxon>
        <taxon>Pseudomonadota</taxon>
        <taxon>Gammaproteobacteria</taxon>
        <taxon>Legionellales</taxon>
        <taxon>Legionellaceae</taxon>
        <taxon>Legionella</taxon>
    </lineage>
</organism>
<evidence type="ECO:0000256" key="1">
    <source>
        <dbReference type="SAM" id="SignalP"/>
    </source>
</evidence>
<evidence type="ECO:0000313" key="2">
    <source>
        <dbReference type="EMBL" id="KTD44538.1"/>
    </source>
</evidence>
<dbReference type="EMBL" id="LNYP01000002">
    <property type="protein sequence ID" value="KTD44538.1"/>
    <property type="molecule type" value="Genomic_DNA"/>
</dbReference>
<feature type="chain" id="PRO_5006916560" description="Zinc resistance-associated protein" evidence="1">
    <location>
        <begin position="25"/>
        <end position="145"/>
    </location>
</feature>
<accession>A0A0W0XIY0</accession>
<dbReference type="Proteomes" id="UP000054858">
    <property type="component" value="Unassembled WGS sequence"/>
</dbReference>
<keyword evidence="1" id="KW-0732">Signal</keyword>
<sequence length="145" mass="16331">MNMKQLVITSTLALSLLSTSLAFANPSANNPGAPTKHHHPCHCHKKAGNMLNQQQRQTLHTIQQNSRSQIAPLLQEKRMLRLQLIGRLATPNTQWNDIAPLIKRINENNAKITELDAKTQLKTFQEIGVLLPAYGQHIHHHSQSF</sequence>
<reference evidence="2 3" key="1">
    <citation type="submission" date="2015-11" db="EMBL/GenBank/DDBJ databases">
        <title>Genomic analysis of 38 Legionella species identifies large and diverse effector repertoires.</title>
        <authorList>
            <person name="Burstein D."/>
            <person name="Amaro F."/>
            <person name="Zusman T."/>
            <person name="Lifshitz Z."/>
            <person name="Cohen O."/>
            <person name="Gilbert J.A."/>
            <person name="Pupko T."/>
            <person name="Shuman H.A."/>
            <person name="Segal G."/>
        </authorList>
    </citation>
    <scope>NUCLEOTIDE SEQUENCE [LARGE SCALE GENOMIC DNA]</scope>
    <source>
        <strain evidence="2 3">Oak Ridge-10</strain>
    </source>
</reference>
<dbReference type="Gene3D" id="1.20.120.1490">
    <property type="match status" value="1"/>
</dbReference>
<evidence type="ECO:0008006" key="4">
    <source>
        <dbReference type="Google" id="ProtNLM"/>
    </source>
</evidence>
<gene>
    <name evidence="2" type="ORF">Loak_0049</name>
</gene>
<comment type="caution">
    <text evidence="2">The sequence shown here is derived from an EMBL/GenBank/DDBJ whole genome shotgun (WGS) entry which is preliminary data.</text>
</comment>
<name>A0A0W0XIY0_9GAMM</name>
<proteinExistence type="predicted"/>
<dbReference type="RefSeq" id="WP_025386438.1">
    <property type="nucleotide sequence ID" value="NZ_LCUA01000010.1"/>
</dbReference>
<protein>
    <recommendedName>
        <fullName evidence="4">Zinc resistance-associated protein</fullName>
    </recommendedName>
</protein>
<dbReference type="AlphaFoldDB" id="A0A0W0XIY0"/>
<feature type="signal peptide" evidence="1">
    <location>
        <begin position="1"/>
        <end position="24"/>
    </location>
</feature>
<dbReference type="PATRIC" id="fig|29423.5.peg.53"/>
<evidence type="ECO:0000313" key="3">
    <source>
        <dbReference type="Proteomes" id="UP000054858"/>
    </source>
</evidence>